<feature type="domain" description="Core-binding (CB)" evidence="6">
    <location>
        <begin position="70"/>
        <end position="167"/>
    </location>
</feature>
<dbReference type="EMBL" id="AP018449">
    <property type="protein sequence ID" value="BBB91014.1"/>
    <property type="molecule type" value="Genomic_DNA"/>
</dbReference>
<dbReference type="GO" id="GO:0015074">
    <property type="term" value="P:DNA integration"/>
    <property type="evidence" value="ECO:0007669"/>
    <property type="project" value="InterPro"/>
</dbReference>
<organism evidence="7 8">
    <name type="scientific">Methylomusa anaerophila</name>
    <dbReference type="NCBI Taxonomy" id="1930071"/>
    <lineage>
        <taxon>Bacteria</taxon>
        <taxon>Bacillati</taxon>
        <taxon>Bacillota</taxon>
        <taxon>Negativicutes</taxon>
        <taxon>Selenomonadales</taxon>
        <taxon>Sporomusaceae</taxon>
        <taxon>Methylomusa</taxon>
    </lineage>
</organism>
<accession>A0A348AIW6</accession>
<dbReference type="InterPro" id="IPR044068">
    <property type="entry name" value="CB"/>
</dbReference>
<dbReference type="Gene3D" id="1.10.443.10">
    <property type="entry name" value="Intergrase catalytic core"/>
    <property type="match status" value="1"/>
</dbReference>
<dbReference type="PANTHER" id="PTHR30349:SF41">
    <property type="entry name" value="INTEGRASE_RECOMBINASE PROTEIN MJ0367-RELATED"/>
    <property type="match status" value="1"/>
</dbReference>
<dbReference type="PANTHER" id="PTHR30349">
    <property type="entry name" value="PHAGE INTEGRASE-RELATED"/>
    <property type="match status" value="1"/>
</dbReference>
<dbReference type="InterPro" id="IPR011010">
    <property type="entry name" value="DNA_brk_join_enz"/>
</dbReference>
<evidence type="ECO:0000256" key="3">
    <source>
        <dbReference type="ARBA" id="ARBA00023172"/>
    </source>
</evidence>
<gene>
    <name evidence="7" type="primary">xerC_4</name>
    <name evidence="7" type="ORF">MAMMFC1_01682</name>
</gene>
<dbReference type="SUPFAM" id="SSF56349">
    <property type="entry name" value="DNA breaking-rejoining enzymes"/>
    <property type="match status" value="1"/>
</dbReference>
<evidence type="ECO:0000256" key="2">
    <source>
        <dbReference type="ARBA" id="ARBA00023125"/>
    </source>
</evidence>
<keyword evidence="3" id="KW-0233">DNA recombination</keyword>
<evidence type="ECO:0000313" key="7">
    <source>
        <dbReference type="EMBL" id="BBB91014.1"/>
    </source>
</evidence>
<dbReference type="InterPro" id="IPR050090">
    <property type="entry name" value="Tyrosine_recombinase_XerCD"/>
</dbReference>
<evidence type="ECO:0000313" key="8">
    <source>
        <dbReference type="Proteomes" id="UP000276437"/>
    </source>
</evidence>
<keyword evidence="2 4" id="KW-0238">DNA-binding</keyword>
<reference evidence="7 8" key="1">
    <citation type="journal article" date="2018" name="Int. J. Syst. Evol. Microbiol.">
        <title>Methylomusa anaerophila gen. nov., sp. nov., an anaerobic methanol-utilizing bacterium isolated from a microbial fuel cell.</title>
        <authorList>
            <person name="Amano N."/>
            <person name="Yamamuro A."/>
            <person name="Miyahara M."/>
            <person name="Kouzuma A."/>
            <person name="Abe T."/>
            <person name="Watanabe K."/>
        </authorList>
    </citation>
    <scope>NUCLEOTIDE SEQUENCE [LARGE SCALE GENOMIC DNA]</scope>
    <source>
        <strain evidence="7 8">MMFC1</strain>
    </source>
</reference>
<name>A0A348AIW6_9FIRM</name>
<dbReference type="Pfam" id="PF13102">
    <property type="entry name" value="Phage_int_SAM_5"/>
    <property type="match status" value="1"/>
</dbReference>
<dbReference type="AlphaFoldDB" id="A0A348AIW6"/>
<dbReference type="InterPro" id="IPR025269">
    <property type="entry name" value="SAM-like_dom"/>
</dbReference>
<keyword evidence="8" id="KW-1185">Reference proteome</keyword>
<dbReference type="Pfam" id="PF00589">
    <property type="entry name" value="Phage_integrase"/>
    <property type="match status" value="1"/>
</dbReference>
<sequence>MANITPRGKNSYRITISGGTDLSGKRIMYRRTIKIPGDPESEKHKRELEKQVALFTAEVEKGTVTDTENIKLKDFINNVWKPLHVERKKLAPKTVWRYDQLLERILFSLGNLRLKNIKPKSIMEFLKNLEEPGIRKTKTESKKDKPLSQQTILHHYRLLHSILEKAKDWQYIVVNPVSSVESPKIKKSITKGFSEAETTILHRELLKRPVRDQALILLTLSTGSRLGEVLGLTWPRVDLKTGEVNIEKSYQYVPKFDHFEKLPKNESSIRKVTLPKPVIKFLEKLKAEQSAQRLFLGPKWIDKDDAVFTTYLGTRLKPNTLSTAFPKWVEKMGLPHVTFHGLRHTAASLLIKYGASAAEVSKLLGHSTIGTTMNIYVHSFDEASKNMANKMNSILFNKLSKKTQKKQK</sequence>
<dbReference type="Proteomes" id="UP000276437">
    <property type="component" value="Chromosome"/>
</dbReference>
<dbReference type="Gene3D" id="1.10.150.130">
    <property type="match status" value="1"/>
</dbReference>
<proteinExistence type="inferred from homology"/>
<evidence type="ECO:0000256" key="4">
    <source>
        <dbReference type="PROSITE-ProRule" id="PRU01248"/>
    </source>
</evidence>
<dbReference type="GO" id="GO:0003677">
    <property type="term" value="F:DNA binding"/>
    <property type="evidence" value="ECO:0007669"/>
    <property type="project" value="UniProtKB-UniRule"/>
</dbReference>
<dbReference type="KEGG" id="mana:MAMMFC1_01682"/>
<dbReference type="InterPro" id="IPR013762">
    <property type="entry name" value="Integrase-like_cat_sf"/>
</dbReference>
<dbReference type="GO" id="GO:0006310">
    <property type="term" value="P:DNA recombination"/>
    <property type="evidence" value="ECO:0007669"/>
    <property type="project" value="UniProtKB-KW"/>
</dbReference>
<feature type="domain" description="Tyr recombinase" evidence="5">
    <location>
        <begin position="188"/>
        <end position="389"/>
    </location>
</feature>
<dbReference type="OrthoDB" id="9803188at2"/>
<evidence type="ECO:0000259" key="6">
    <source>
        <dbReference type="PROSITE" id="PS51900"/>
    </source>
</evidence>
<dbReference type="CDD" id="cd01189">
    <property type="entry name" value="INT_ICEBs1_C_like"/>
    <property type="match status" value="1"/>
</dbReference>
<dbReference type="InterPro" id="IPR002104">
    <property type="entry name" value="Integrase_catalytic"/>
</dbReference>
<evidence type="ECO:0000256" key="1">
    <source>
        <dbReference type="ARBA" id="ARBA00008857"/>
    </source>
</evidence>
<protein>
    <submittedName>
        <fullName evidence="7">Tyrosine recombinase XerC</fullName>
    </submittedName>
</protein>
<dbReference type="RefSeq" id="WP_126308086.1">
    <property type="nucleotide sequence ID" value="NZ_AP018449.1"/>
</dbReference>
<dbReference type="InterPro" id="IPR010998">
    <property type="entry name" value="Integrase_recombinase_N"/>
</dbReference>
<dbReference type="PROSITE" id="PS51900">
    <property type="entry name" value="CB"/>
    <property type="match status" value="1"/>
</dbReference>
<evidence type="ECO:0000259" key="5">
    <source>
        <dbReference type="PROSITE" id="PS51898"/>
    </source>
</evidence>
<dbReference type="PROSITE" id="PS51898">
    <property type="entry name" value="TYR_RECOMBINASE"/>
    <property type="match status" value="1"/>
</dbReference>
<comment type="similarity">
    <text evidence="1">Belongs to the 'phage' integrase family.</text>
</comment>